<keyword evidence="1" id="KW-0812">Transmembrane</keyword>
<dbReference type="OrthoDB" id="46355at2759"/>
<accession>A0A1Z5KJL8</accession>
<comment type="caution">
    <text evidence="2">The sequence shown here is derived from an EMBL/GenBank/DDBJ whole genome shotgun (WGS) entry which is preliminary data.</text>
</comment>
<evidence type="ECO:0000313" key="2">
    <source>
        <dbReference type="EMBL" id="GAX26500.1"/>
    </source>
</evidence>
<proteinExistence type="predicted"/>
<feature type="transmembrane region" description="Helical" evidence="1">
    <location>
        <begin position="173"/>
        <end position="193"/>
    </location>
</feature>
<keyword evidence="1" id="KW-1133">Transmembrane helix</keyword>
<sequence length="488" mass="56559">MIQNLQLPLNHLWYKVMGPTTKHFELEVYLWFASLLFIISSWQGLYKEFPPLRLLLIVGIASSRPLFARWFISHYNPRLLSAGHVMEVTEVTPPTLISTYWTRYWPQWMPPLPSFATLLPISVLLLYIKAFWNLEEREDTISWNLLAMEHRPDLNLPGPAGFYSTERPDWRHVFFYFTVGGIVGSILVFGRLFPPLPDFVAGSTVYQTIKSIYPKQTSSPSTITGPERFFPVTNCDRLNLHLKLLVLRLLETVCVCGWLPRSEWMLRFLRQRNTMIDLEYFLFFAGITGPRRKDIPEPLSDSYSASWIYASLVSSTVFLLVAQSLLTDRSYLSTLAFWSTEWRLTEPQQQPQQASLWDARHKYKPGDFCVYNNLTYQAVLHHPQGPPMLRSTRWMNWLYEWLQAEVGHGVMHSRIWSELLRVQSVLVMVFLVLWCFAFSSWSSGLGTAFLAHLVVWYGLVQVGSTDYVALQKLATEVQVTSEIALKVL</sequence>
<feature type="transmembrane region" description="Helical" evidence="1">
    <location>
        <begin position="108"/>
        <end position="128"/>
    </location>
</feature>
<dbReference type="AlphaFoldDB" id="A0A1Z5KJL8"/>
<organism evidence="2 3">
    <name type="scientific">Fistulifera solaris</name>
    <name type="common">Oleaginous diatom</name>
    <dbReference type="NCBI Taxonomy" id="1519565"/>
    <lineage>
        <taxon>Eukaryota</taxon>
        <taxon>Sar</taxon>
        <taxon>Stramenopiles</taxon>
        <taxon>Ochrophyta</taxon>
        <taxon>Bacillariophyta</taxon>
        <taxon>Bacillariophyceae</taxon>
        <taxon>Bacillariophycidae</taxon>
        <taxon>Naviculales</taxon>
        <taxon>Naviculaceae</taxon>
        <taxon>Fistulifera</taxon>
    </lineage>
</organism>
<evidence type="ECO:0000313" key="3">
    <source>
        <dbReference type="Proteomes" id="UP000198406"/>
    </source>
</evidence>
<protein>
    <submittedName>
        <fullName evidence="2">Uncharacterized protein</fullName>
    </submittedName>
</protein>
<feature type="transmembrane region" description="Helical" evidence="1">
    <location>
        <begin position="307"/>
        <end position="326"/>
    </location>
</feature>
<feature type="transmembrane region" description="Helical" evidence="1">
    <location>
        <begin position="445"/>
        <end position="463"/>
    </location>
</feature>
<feature type="transmembrane region" description="Helical" evidence="1">
    <location>
        <begin position="28"/>
        <end position="45"/>
    </location>
</feature>
<keyword evidence="1" id="KW-0472">Membrane</keyword>
<evidence type="ECO:0000256" key="1">
    <source>
        <dbReference type="SAM" id="Phobius"/>
    </source>
</evidence>
<dbReference type="EMBL" id="BDSP01000247">
    <property type="protein sequence ID" value="GAX26500.1"/>
    <property type="molecule type" value="Genomic_DNA"/>
</dbReference>
<name>A0A1Z5KJL8_FISSO</name>
<dbReference type="InParanoid" id="A0A1Z5KJL8"/>
<reference evidence="2 3" key="1">
    <citation type="journal article" date="2015" name="Plant Cell">
        <title>Oil accumulation by the oleaginous diatom Fistulifera solaris as revealed by the genome and transcriptome.</title>
        <authorList>
            <person name="Tanaka T."/>
            <person name="Maeda Y."/>
            <person name="Veluchamy A."/>
            <person name="Tanaka M."/>
            <person name="Abida H."/>
            <person name="Marechal E."/>
            <person name="Bowler C."/>
            <person name="Muto M."/>
            <person name="Sunaga Y."/>
            <person name="Tanaka M."/>
            <person name="Yoshino T."/>
            <person name="Taniguchi T."/>
            <person name="Fukuda Y."/>
            <person name="Nemoto M."/>
            <person name="Matsumoto M."/>
            <person name="Wong P.S."/>
            <person name="Aburatani S."/>
            <person name="Fujibuchi W."/>
        </authorList>
    </citation>
    <scope>NUCLEOTIDE SEQUENCE [LARGE SCALE GENOMIC DNA]</scope>
    <source>
        <strain evidence="2 3">JPCC DA0580</strain>
    </source>
</reference>
<feature type="transmembrane region" description="Helical" evidence="1">
    <location>
        <begin position="419"/>
        <end position="439"/>
    </location>
</feature>
<keyword evidence="3" id="KW-1185">Reference proteome</keyword>
<dbReference type="Proteomes" id="UP000198406">
    <property type="component" value="Unassembled WGS sequence"/>
</dbReference>
<gene>
    <name evidence="2" type="ORF">FisN_23Lh025</name>
</gene>